<dbReference type="CDD" id="cd05288">
    <property type="entry name" value="PGDH"/>
    <property type="match status" value="1"/>
</dbReference>
<dbReference type="GO" id="GO:0016491">
    <property type="term" value="F:oxidoreductase activity"/>
    <property type="evidence" value="ECO:0007669"/>
    <property type="project" value="UniProtKB-KW"/>
</dbReference>
<sequence length="343" mass="36497">MKSVALHVVAYPEGEVGPEHFAVVPLELPDPDQLAEGEVLVRNTWTSVDPGLRLRLSAAAPDGYFAAFPLDRPMDGVLTVGEVLASRAAGFAPGDTVWHSLGWREHAVVRADEVAMNGVGTLRRLDVTGREPQWFLGALGPMGLTAYSGLAVVDGLGGGGVVWVSAGAGAVGSLVAQIARNLGHRVIASAGSPEKVAWLRDELGIDAFSYRDEPLRDGLRRLAPDGIDLYFDNVGGDHLEAALDAMRMHGRIALCGTVSDYESEPRGPHNIFLATAKHLTLAGFRGSLHLDLLDEMQQRVGDWVAAGRLLHRESVYDGLESAPTALADLLAGRTIGKTLVRLA</sequence>
<dbReference type="InterPro" id="IPR045010">
    <property type="entry name" value="MDR_fam"/>
</dbReference>
<dbReference type="InterPro" id="IPR011032">
    <property type="entry name" value="GroES-like_sf"/>
</dbReference>
<evidence type="ECO:0000259" key="2">
    <source>
        <dbReference type="SMART" id="SM00829"/>
    </source>
</evidence>
<keyword evidence="4" id="KW-1185">Reference proteome</keyword>
<gene>
    <name evidence="3" type="ORF">ACFQ3F_05615</name>
</gene>
<evidence type="ECO:0000313" key="4">
    <source>
        <dbReference type="Proteomes" id="UP001597229"/>
    </source>
</evidence>
<dbReference type="PANTHER" id="PTHR43205:SF7">
    <property type="entry name" value="PROSTAGLANDIN REDUCTASE 1"/>
    <property type="match status" value="1"/>
</dbReference>
<feature type="domain" description="Enoyl reductase (ER)" evidence="2">
    <location>
        <begin position="17"/>
        <end position="340"/>
    </location>
</feature>
<proteinExistence type="predicted"/>
<dbReference type="Gene3D" id="3.90.180.10">
    <property type="entry name" value="Medium-chain alcohol dehydrogenases, catalytic domain"/>
    <property type="match status" value="1"/>
</dbReference>
<dbReference type="Proteomes" id="UP001597229">
    <property type="component" value="Unassembled WGS sequence"/>
</dbReference>
<dbReference type="SUPFAM" id="SSF50129">
    <property type="entry name" value="GroES-like"/>
    <property type="match status" value="1"/>
</dbReference>
<reference evidence="4" key="1">
    <citation type="journal article" date="2019" name="Int. J. Syst. Evol. Microbiol.">
        <title>The Global Catalogue of Microorganisms (GCM) 10K type strain sequencing project: providing services to taxonomists for standard genome sequencing and annotation.</title>
        <authorList>
            <consortium name="The Broad Institute Genomics Platform"/>
            <consortium name="The Broad Institute Genome Sequencing Center for Infectious Disease"/>
            <person name="Wu L."/>
            <person name="Ma J."/>
        </authorList>
    </citation>
    <scope>NUCLEOTIDE SEQUENCE [LARGE SCALE GENOMIC DNA]</scope>
    <source>
        <strain evidence="4">CCUG 52478</strain>
    </source>
</reference>
<comment type="caution">
    <text evidence="3">The sequence shown here is derived from an EMBL/GenBank/DDBJ whole genome shotgun (WGS) entry which is preliminary data.</text>
</comment>
<dbReference type="InterPro" id="IPR041694">
    <property type="entry name" value="ADH_N_2"/>
</dbReference>
<dbReference type="EMBL" id="JBHTLX010000007">
    <property type="protein sequence ID" value="MFD1247257.1"/>
    <property type="molecule type" value="Genomic_DNA"/>
</dbReference>
<dbReference type="InterPro" id="IPR036291">
    <property type="entry name" value="NAD(P)-bd_dom_sf"/>
</dbReference>
<dbReference type="InterPro" id="IPR013149">
    <property type="entry name" value="ADH-like_C"/>
</dbReference>
<dbReference type="Pfam" id="PF00107">
    <property type="entry name" value="ADH_zinc_N"/>
    <property type="match status" value="1"/>
</dbReference>
<evidence type="ECO:0000256" key="1">
    <source>
        <dbReference type="ARBA" id="ARBA00023002"/>
    </source>
</evidence>
<accession>A0ABW3VWG4</accession>
<dbReference type="SUPFAM" id="SSF51735">
    <property type="entry name" value="NAD(P)-binding Rossmann-fold domains"/>
    <property type="match status" value="1"/>
</dbReference>
<evidence type="ECO:0000313" key="3">
    <source>
        <dbReference type="EMBL" id="MFD1247257.1"/>
    </source>
</evidence>
<keyword evidence="1 3" id="KW-0560">Oxidoreductase</keyword>
<dbReference type="RefSeq" id="WP_367921609.1">
    <property type="nucleotide sequence ID" value="NZ_BAABAC010000045.1"/>
</dbReference>
<dbReference type="InterPro" id="IPR020843">
    <property type="entry name" value="ER"/>
</dbReference>
<name>A0ABW3VWG4_9ACTN</name>
<dbReference type="Gene3D" id="3.40.50.720">
    <property type="entry name" value="NAD(P)-binding Rossmann-like Domain"/>
    <property type="match status" value="1"/>
</dbReference>
<dbReference type="SMART" id="SM00829">
    <property type="entry name" value="PKS_ER"/>
    <property type="match status" value="1"/>
</dbReference>
<dbReference type="EC" id="1.-.-.-" evidence="3"/>
<protein>
    <submittedName>
        <fullName evidence="3">NADP-dependent oxidoreductase</fullName>
        <ecNumber evidence="3">1.-.-.-</ecNumber>
    </submittedName>
</protein>
<dbReference type="PANTHER" id="PTHR43205">
    <property type="entry name" value="PROSTAGLANDIN REDUCTASE"/>
    <property type="match status" value="1"/>
</dbReference>
<dbReference type="Pfam" id="PF16884">
    <property type="entry name" value="ADH_N_2"/>
    <property type="match status" value="1"/>
</dbReference>
<organism evidence="3 4">
    <name type="scientific">Nocardioides ginsengisoli</name>
    <dbReference type="NCBI Taxonomy" id="363868"/>
    <lineage>
        <taxon>Bacteria</taxon>
        <taxon>Bacillati</taxon>
        <taxon>Actinomycetota</taxon>
        <taxon>Actinomycetes</taxon>
        <taxon>Propionibacteriales</taxon>
        <taxon>Nocardioidaceae</taxon>
        <taxon>Nocardioides</taxon>
    </lineage>
</organism>